<dbReference type="Proteomes" id="UP000295807">
    <property type="component" value="Unassembled WGS sequence"/>
</dbReference>
<dbReference type="EMBL" id="SMAD01000004">
    <property type="protein sequence ID" value="TCS87739.1"/>
    <property type="molecule type" value="Genomic_DNA"/>
</dbReference>
<proteinExistence type="predicted"/>
<dbReference type="PANTHER" id="PTHR30595">
    <property type="entry name" value="GLPR-RELATED TRANSCRIPTIONAL REPRESSOR"/>
    <property type="match status" value="1"/>
</dbReference>
<dbReference type="InterPro" id="IPR036388">
    <property type="entry name" value="WH-like_DNA-bd_sf"/>
</dbReference>
<protein>
    <submittedName>
        <fullName evidence="2">Putative DNA-binding protein</fullName>
    </submittedName>
</protein>
<keyword evidence="2" id="KW-0238">DNA-binding</keyword>
<dbReference type="GO" id="GO:0003677">
    <property type="term" value="F:DNA binding"/>
    <property type="evidence" value="ECO:0007669"/>
    <property type="project" value="UniProtKB-KW"/>
</dbReference>
<comment type="caution">
    <text evidence="2">The sequence shown here is derived from an EMBL/GenBank/DDBJ whole genome shotgun (WGS) entry which is preliminary data.</text>
</comment>
<dbReference type="PANTHER" id="PTHR30595:SF6">
    <property type="entry name" value="SCHLAFEN ALBA-2 DOMAIN-CONTAINING PROTEIN"/>
    <property type="match status" value="1"/>
</dbReference>
<name>A0A4R3KT13_9SPHI</name>
<dbReference type="InterPro" id="IPR038461">
    <property type="entry name" value="Schlafen_AlbA_2_dom_sf"/>
</dbReference>
<dbReference type="Gene3D" id="3.30.950.30">
    <property type="entry name" value="Schlafen, AAA domain"/>
    <property type="match status" value="1"/>
</dbReference>
<keyword evidence="3" id="KW-1185">Reference proteome</keyword>
<sequence>MNIRKLILEGEGLQVDFKKTISSYEKIARTLTAFANTKGGKLLVGVEDNGEVTGLRSEEEEKFMLVTAGRDYCKPPVIPGFEEVYMDNKLVLVAEIPESGTKPHFALAEDGKWWAYVRVNDKSILASPILVQVLKKKGKKENVLLEFTEREKRLMDYLQEHELITFRDYCRLAGLNRKKASRVLVNLILMGLVKVQTTEKMEYYRASGVK</sequence>
<evidence type="ECO:0000259" key="1">
    <source>
        <dbReference type="Pfam" id="PF04326"/>
    </source>
</evidence>
<accession>A0A4R3KT13</accession>
<dbReference type="AlphaFoldDB" id="A0A4R3KT13"/>
<feature type="domain" description="Schlafen AlbA-2" evidence="1">
    <location>
        <begin position="11"/>
        <end position="124"/>
    </location>
</feature>
<dbReference type="OrthoDB" id="9810282at2"/>
<gene>
    <name evidence="2" type="ORF">EDD80_10486</name>
</gene>
<evidence type="ECO:0000313" key="2">
    <source>
        <dbReference type="EMBL" id="TCS87739.1"/>
    </source>
</evidence>
<dbReference type="Pfam" id="PF04326">
    <property type="entry name" value="SLFN_AlbA_2"/>
    <property type="match status" value="1"/>
</dbReference>
<reference evidence="2 3" key="1">
    <citation type="submission" date="2019-03" db="EMBL/GenBank/DDBJ databases">
        <title>Genomic Encyclopedia of Type Strains, Phase IV (KMG-IV): sequencing the most valuable type-strain genomes for metagenomic binning, comparative biology and taxonomic classification.</title>
        <authorList>
            <person name="Goeker M."/>
        </authorList>
    </citation>
    <scope>NUCLEOTIDE SEQUENCE [LARGE SCALE GENOMIC DNA]</scope>
    <source>
        <strain evidence="2 3">DSM 21100</strain>
    </source>
</reference>
<dbReference type="Gene3D" id="1.10.10.10">
    <property type="entry name" value="Winged helix-like DNA-binding domain superfamily/Winged helix DNA-binding domain"/>
    <property type="match status" value="1"/>
</dbReference>
<organism evidence="2 3">
    <name type="scientific">Anseongella ginsenosidimutans</name>
    <dbReference type="NCBI Taxonomy" id="496056"/>
    <lineage>
        <taxon>Bacteria</taxon>
        <taxon>Pseudomonadati</taxon>
        <taxon>Bacteroidota</taxon>
        <taxon>Sphingobacteriia</taxon>
        <taxon>Sphingobacteriales</taxon>
        <taxon>Sphingobacteriaceae</taxon>
        <taxon>Anseongella</taxon>
    </lineage>
</organism>
<dbReference type="InterPro" id="IPR007421">
    <property type="entry name" value="Schlafen_AlbA_2_dom"/>
</dbReference>
<evidence type="ECO:0000313" key="3">
    <source>
        <dbReference type="Proteomes" id="UP000295807"/>
    </source>
</evidence>
<dbReference type="RefSeq" id="WP_132128829.1">
    <property type="nucleotide sequence ID" value="NZ_CP042432.1"/>
</dbReference>